<dbReference type="GO" id="GO:0005524">
    <property type="term" value="F:ATP binding"/>
    <property type="evidence" value="ECO:0007669"/>
    <property type="project" value="InterPro"/>
</dbReference>
<reference evidence="4" key="2">
    <citation type="submission" date="2015-01" db="EMBL/GenBank/DDBJ databases">
        <title>Evolutionary Origins and Diversification of the Mycorrhizal Mutualists.</title>
        <authorList>
            <consortium name="DOE Joint Genome Institute"/>
            <consortium name="Mycorrhizal Genomics Consortium"/>
            <person name="Kohler A."/>
            <person name="Kuo A."/>
            <person name="Nagy L.G."/>
            <person name="Floudas D."/>
            <person name="Copeland A."/>
            <person name="Barry K.W."/>
            <person name="Cichocki N."/>
            <person name="Veneault-Fourrey C."/>
            <person name="LaButti K."/>
            <person name="Lindquist E.A."/>
            <person name="Lipzen A."/>
            <person name="Lundell T."/>
            <person name="Morin E."/>
            <person name="Murat C."/>
            <person name="Riley R."/>
            <person name="Ohm R."/>
            <person name="Sun H."/>
            <person name="Tunlid A."/>
            <person name="Henrissat B."/>
            <person name="Grigoriev I.V."/>
            <person name="Hibbett D.S."/>
            <person name="Martin F."/>
        </authorList>
    </citation>
    <scope>NUCLEOTIDE SEQUENCE [LARGE SCALE GENOMIC DNA]</scope>
    <source>
        <strain evidence="4">LaAM-08-1</strain>
    </source>
</reference>
<dbReference type="Gene3D" id="3.40.50.300">
    <property type="entry name" value="P-loop containing nucleotide triphosphate hydrolases"/>
    <property type="match status" value="1"/>
</dbReference>
<dbReference type="EMBL" id="KN838752">
    <property type="protein sequence ID" value="KIJ95552.1"/>
    <property type="molecule type" value="Genomic_DNA"/>
</dbReference>
<reference evidence="3" key="3">
    <citation type="submission" date="2015-02" db="EMBL/GenBank/DDBJ databases">
        <title>Evolutionary Origins and Diversification of the Mycorrhizal Mutualists.</title>
        <authorList>
            <consortium name="DOE Joint Genome Institute"/>
            <consortium name="Mycorrhizal Genomics Consortium"/>
            <person name="Kohler A."/>
            <person name="Kuo A."/>
            <person name="Nagy L.G."/>
            <person name="Floudas D."/>
            <person name="Copeland A."/>
            <person name="Barry K.W."/>
            <person name="Cichocki N."/>
            <person name="Veneault-Fourrey C."/>
            <person name="LaButti K."/>
            <person name="Lindquist E.A."/>
            <person name="Lipzen A."/>
            <person name="Lundell T."/>
            <person name="Morin E."/>
            <person name="Murat C."/>
            <person name="Riley R."/>
            <person name="Ohm R."/>
            <person name="Sun H."/>
            <person name="Tunlid A."/>
            <person name="Henrissat B."/>
            <person name="Grigoriev I.V."/>
            <person name="Hibbett D.S."/>
            <person name="Martin F."/>
        </authorList>
    </citation>
    <scope>NUCLEOTIDE SEQUENCE</scope>
    <source>
        <strain evidence="3 4">LaAM-08-1</strain>
    </source>
</reference>
<accession>A0A0C9XHG1</accession>
<dbReference type="GO" id="GO:0003676">
    <property type="term" value="F:nucleic acid binding"/>
    <property type="evidence" value="ECO:0007669"/>
    <property type="project" value="InterPro"/>
</dbReference>
<feature type="non-terminal residue" evidence="3">
    <location>
        <position position="118"/>
    </location>
</feature>
<evidence type="ECO:0000313" key="4">
    <source>
        <dbReference type="Proteomes" id="UP000054477"/>
    </source>
</evidence>
<proteinExistence type="predicted"/>
<reference evidence="3 4" key="1">
    <citation type="submission" date="2014-04" db="EMBL/GenBank/DDBJ databases">
        <authorList>
            <consortium name="DOE Joint Genome Institute"/>
            <person name="Kuo A."/>
            <person name="Kohler A."/>
            <person name="Nagy L.G."/>
            <person name="Floudas D."/>
            <person name="Copeland A."/>
            <person name="Barry K.W."/>
            <person name="Cichocki N."/>
            <person name="Veneault-Fourrey C."/>
            <person name="LaButti K."/>
            <person name="Lindquist E.A."/>
            <person name="Lipzen A."/>
            <person name="Lundell T."/>
            <person name="Morin E."/>
            <person name="Murat C."/>
            <person name="Sun H."/>
            <person name="Tunlid A."/>
            <person name="Henrissat B."/>
            <person name="Grigoriev I.V."/>
            <person name="Hibbett D.S."/>
            <person name="Martin F."/>
            <person name="Nordberg H.P."/>
            <person name="Cantor M.N."/>
            <person name="Hua S.X."/>
        </authorList>
    </citation>
    <scope>NUCLEOTIDE SEQUENCE [LARGE SCALE GENOMIC DNA]</scope>
    <source>
        <strain evidence="3 4">LaAM-08-1</strain>
    </source>
</reference>
<evidence type="ECO:0000313" key="3">
    <source>
        <dbReference type="EMBL" id="KIJ95552.1"/>
    </source>
</evidence>
<keyword evidence="4" id="KW-1185">Reference proteome</keyword>
<dbReference type="AlphaFoldDB" id="A0A0C9XHG1"/>
<feature type="domain" description="DEAD/DEAH-box helicase" evidence="1">
    <location>
        <begin position="33"/>
        <end position="112"/>
    </location>
</feature>
<dbReference type="EMBL" id="KN838931">
    <property type="protein sequence ID" value="KIJ92170.1"/>
    <property type="molecule type" value="Genomic_DNA"/>
</dbReference>
<dbReference type="OrthoDB" id="3260945at2759"/>
<protein>
    <recommendedName>
        <fullName evidence="1">DEAD/DEAH-box helicase domain-containing protein</fullName>
    </recommendedName>
</protein>
<organism evidence="3 4">
    <name type="scientific">Laccaria amethystina LaAM-08-1</name>
    <dbReference type="NCBI Taxonomy" id="1095629"/>
    <lineage>
        <taxon>Eukaryota</taxon>
        <taxon>Fungi</taxon>
        <taxon>Dikarya</taxon>
        <taxon>Basidiomycota</taxon>
        <taxon>Agaricomycotina</taxon>
        <taxon>Agaricomycetes</taxon>
        <taxon>Agaricomycetidae</taxon>
        <taxon>Agaricales</taxon>
        <taxon>Agaricineae</taxon>
        <taxon>Hydnangiaceae</taxon>
        <taxon>Laccaria</taxon>
    </lineage>
</organism>
<gene>
    <name evidence="3" type="ORF">K443DRAFT_108621</name>
    <name evidence="2" type="ORF">K443DRAFT_114007</name>
</gene>
<dbReference type="InterPro" id="IPR027417">
    <property type="entry name" value="P-loop_NTPase"/>
</dbReference>
<dbReference type="SUPFAM" id="SSF52540">
    <property type="entry name" value="P-loop containing nucleoside triphosphate hydrolases"/>
    <property type="match status" value="1"/>
</dbReference>
<dbReference type="Proteomes" id="UP000054477">
    <property type="component" value="Unassembled WGS sequence"/>
</dbReference>
<dbReference type="HOGENOM" id="CLU_155619_0_0_1"/>
<dbReference type="Pfam" id="PF00270">
    <property type="entry name" value="DEAD"/>
    <property type="match status" value="1"/>
</dbReference>
<evidence type="ECO:0000259" key="1">
    <source>
        <dbReference type="Pfam" id="PF00270"/>
    </source>
</evidence>
<evidence type="ECO:0000313" key="2">
    <source>
        <dbReference type="EMBL" id="KIJ92170.1"/>
    </source>
</evidence>
<sequence length="118" mass="12850">MARQPRWQDPEGLNTINTIVKKLVPNWTNGLHAVQLELVSAILDGKDSLCCTATGEGKSAAFSIPTLVLLEYNKHPNTYVAGLPTRKRPIGVVVTPTKGLADNIVHELLKLNISGFSY</sequence>
<dbReference type="InterPro" id="IPR011545">
    <property type="entry name" value="DEAD/DEAH_box_helicase_dom"/>
</dbReference>
<name>A0A0C9XHG1_9AGAR</name>